<comment type="caution">
    <text evidence="1">The sequence shown here is derived from an EMBL/GenBank/DDBJ whole genome shotgun (WGS) entry which is preliminary data.</text>
</comment>
<feature type="non-terminal residue" evidence="1">
    <location>
        <position position="88"/>
    </location>
</feature>
<evidence type="ECO:0000313" key="2">
    <source>
        <dbReference type="Proteomes" id="UP001055072"/>
    </source>
</evidence>
<feature type="non-terminal residue" evidence="1">
    <location>
        <position position="1"/>
    </location>
</feature>
<proteinExistence type="predicted"/>
<accession>A0ACB8TT85</accession>
<reference evidence="1" key="1">
    <citation type="journal article" date="2021" name="Environ. Microbiol.">
        <title>Gene family expansions and transcriptome signatures uncover fungal adaptations to wood decay.</title>
        <authorList>
            <person name="Hage H."/>
            <person name="Miyauchi S."/>
            <person name="Viragh M."/>
            <person name="Drula E."/>
            <person name="Min B."/>
            <person name="Chaduli D."/>
            <person name="Navarro D."/>
            <person name="Favel A."/>
            <person name="Norest M."/>
            <person name="Lesage-Meessen L."/>
            <person name="Balint B."/>
            <person name="Merenyi Z."/>
            <person name="de Eugenio L."/>
            <person name="Morin E."/>
            <person name="Martinez A.T."/>
            <person name="Baldrian P."/>
            <person name="Stursova M."/>
            <person name="Martinez M.J."/>
            <person name="Novotny C."/>
            <person name="Magnuson J.K."/>
            <person name="Spatafora J.W."/>
            <person name="Maurice S."/>
            <person name="Pangilinan J."/>
            <person name="Andreopoulos W."/>
            <person name="LaButti K."/>
            <person name="Hundley H."/>
            <person name="Na H."/>
            <person name="Kuo A."/>
            <person name="Barry K."/>
            <person name="Lipzen A."/>
            <person name="Henrissat B."/>
            <person name="Riley R."/>
            <person name="Ahrendt S."/>
            <person name="Nagy L.G."/>
            <person name="Grigoriev I.V."/>
            <person name="Martin F."/>
            <person name="Rosso M.N."/>
        </authorList>
    </citation>
    <scope>NUCLEOTIDE SEQUENCE</scope>
    <source>
        <strain evidence="1">CBS 384.51</strain>
    </source>
</reference>
<gene>
    <name evidence="1" type="ORF">BDY19DRAFT_865709</name>
</gene>
<evidence type="ECO:0000313" key="1">
    <source>
        <dbReference type="EMBL" id="KAI0085273.1"/>
    </source>
</evidence>
<sequence>AGQCNTGPVQCCDSVQPASSLDSTLSSLLHSLDVVLDDVDTLIGSTCSPLSGLGLGLGGTCAGTTVCCNNNTYNGLINVGCVPVILQL</sequence>
<dbReference type="Proteomes" id="UP001055072">
    <property type="component" value="Unassembled WGS sequence"/>
</dbReference>
<name>A0ACB8TT85_9APHY</name>
<keyword evidence="2" id="KW-1185">Reference proteome</keyword>
<dbReference type="EMBL" id="MU274933">
    <property type="protein sequence ID" value="KAI0085273.1"/>
    <property type="molecule type" value="Genomic_DNA"/>
</dbReference>
<organism evidence="1 2">
    <name type="scientific">Irpex rosettiformis</name>
    <dbReference type="NCBI Taxonomy" id="378272"/>
    <lineage>
        <taxon>Eukaryota</taxon>
        <taxon>Fungi</taxon>
        <taxon>Dikarya</taxon>
        <taxon>Basidiomycota</taxon>
        <taxon>Agaricomycotina</taxon>
        <taxon>Agaricomycetes</taxon>
        <taxon>Polyporales</taxon>
        <taxon>Irpicaceae</taxon>
        <taxon>Irpex</taxon>
    </lineage>
</organism>
<protein>
    <submittedName>
        <fullName evidence="1">Hydrophobin</fullName>
    </submittedName>
</protein>